<dbReference type="PANTHER" id="PTHR44757">
    <property type="entry name" value="DIGUANYLATE CYCLASE DGCP"/>
    <property type="match status" value="1"/>
</dbReference>
<dbReference type="SUPFAM" id="SSF55785">
    <property type="entry name" value="PYP-like sensor domain (PAS domain)"/>
    <property type="match status" value="2"/>
</dbReference>
<sequence length="220" mass="24406">MRAAKRLLAAARVLLSAGNRRAAERKLRASEEWYRTLVASVADGIVSIDAKGIVETMNPAAEQMFGFAADEVLGRNVTMLMPERFRPVHDRHVRRFAAQRDPALIGLRREVVGWRRNGQEFPMMLALNVAPGRGDARFVALVTDMTAQKRARQDIAEAHRRLHSMIEAAPFAIITTDAAGIVDSVNPAAERLTLYPAATSWAGRWHRSTIPTRCRSGQPT</sequence>
<reference evidence="2 3" key="1">
    <citation type="submission" date="2018-09" db="EMBL/GenBank/DDBJ databases">
        <authorList>
            <person name="Zhu H."/>
        </authorList>
    </citation>
    <scope>NUCLEOTIDE SEQUENCE [LARGE SCALE GENOMIC DNA]</scope>
    <source>
        <strain evidence="2 3">K1W22B-8</strain>
    </source>
</reference>
<evidence type="ECO:0000313" key="3">
    <source>
        <dbReference type="Proteomes" id="UP000284605"/>
    </source>
</evidence>
<dbReference type="InterPro" id="IPR000014">
    <property type="entry name" value="PAS"/>
</dbReference>
<dbReference type="EMBL" id="QYUK01000011">
    <property type="protein sequence ID" value="RJF89421.1"/>
    <property type="molecule type" value="Genomic_DNA"/>
</dbReference>
<dbReference type="RefSeq" id="WP_119781247.1">
    <property type="nucleotide sequence ID" value="NZ_QYUK01000011.1"/>
</dbReference>
<dbReference type="PANTHER" id="PTHR44757:SF2">
    <property type="entry name" value="BIOFILM ARCHITECTURE MAINTENANCE PROTEIN MBAA"/>
    <property type="match status" value="1"/>
</dbReference>
<dbReference type="InterPro" id="IPR013767">
    <property type="entry name" value="PAS_fold"/>
</dbReference>
<name>A0A418WHA1_9PROT</name>
<dbReference type="Proteomes" id="UP000284605">
    <property type="component" value="Unassembled WGS sequence"/>
</dbReference>
<dbReference type="NCBIfam" id="TIGR00229">
    <property type="entry name" value="sensory_box"/>
    <property type="match status" value="1"/>
</dbReference>
<dbReference type="Pfam" id="PF00989">
    <property type="entry name" value="PAS"/>
    <property type="match status" value="1"/>
</dbReference>
<keyword evidence="3" id="KW-1185">Reference proteome</keyword>
<dbReference type="GO" id="GO:0006355">
    <property type="term" value="P:regulation of DNA-templated transcription"/>
    <property type="evidence" value="ECO:0007669"/>
    <property type="project" value="InterPro"/>
</dbReference>
<evidence type="ECO:0000259" key="1">
    <source>
        <dbReference type="PROSITE" id="PS50112"/>
    </source>
</evidence>
<protein>
    <submittedName>
        <fullName evidence="2">PAS domain S-box protein</fullName>
    </submittedName>
</protein>
<gene>
    <name evidence="2" type="ORF">D3874_22620</name>
</gene>
<dbReference type="Pfam" id="PF13188">
    <property type="entry name" value="PAS_8"/>
    <property type="match status" value="1"/>
</dbReference>
<proteinExistence type="predicted"/>
<comment type="caution">
    <text evidence="2">The sequence shown here is derived from an EMBL/GenBank/DDBJ whole genome shotgun (WGS) entry which is preliminary data.</text>
</comment>
<dbReference type="CDD" id="cd00130">
    <property type="entry name" value="PAS"/>
    <property type="match status" value="1"/>
</dbReference>
<dbReference type="PROSITE" id="PS50112">
    <property type="entry name" value="PAS"/>
    <property type="match status" value="1"/>
</dbReference>
<dbReference type="AlphaFoldDB" id="A0A418WHA1"/>
<dbReference type="SMART" id="SM00091">
    <property type="entry name" value="PAS"/>
    <property type="match status" value="2"/>
</dbReference>
<dbReference type="InterPro" id="IPR035965">
    <property type="entry name" value="PAS-like_dom_sf"/>
</dbReference>
<evidence type="ECO:0000313" key="2">
    <source>
        <dbReference type="EMBL" id="RJF89421.1"/>
    </source>
</evidence>
<accession>A0A418WHA1</accession>
<dbReference type="InterPro" id="IPR052155">
    <property type="entry name" value="Biofilm_reg_signaling"/>
</dbReference>
<feature type="domain" description="PAS" evidence="1">
    <location>
        <begin position="30"/>
        <end position="100"/>
    </location>
</feature>
<dbReference type="OrthoDB" id="7991996at2"/>
<organism evidence="2 3">
    <name type="scientific">Oleomonas cavernae</name>
    <dbReference type="NCBI Taxonomy" id="2320859"/>
    <lineage>
        <taxon>Bacteria</taxon>
        <taxon>Pseudomonadati</taxon>
        <taxon>Pseudomonadota</taxon>
        <taxon>Alphaproteobacteria</taxon>
        <taxon>Acetobacterales</taxon>
        <taxon>Acetobacteraceae</taxon>
        <taxon>Oleomonas</taxon>
    </lineage>
</organism>
<dbReference type="Gene3D" id="3.30.450.20">
    <property type="entry name" value="PAS domain"/>
    <property type="match status" value="2"/>
</dbReference>